<dbReference type="OrthoDB" id="428577at2759"/>
<keyword evidence="4" id="KW-0862">Zinc</keyword>
<reference evidence="9" key="1">
    <citation type="journal article" date="2022" name="Front. Genet.">
        <title>Chromosome-Scale Assembly of the Dendrobium nobile Genome Provides Insights Into the Molecular Mechanism of the Biosynthesis of the Medicinal Active Ingredient of Dendrobium.</title>
        <authorList>
            <person name="Xu Q."/>
            <person name="Niu S.-C."/>
            <person name="Li K.-L."/>
            <person name="Zheng P.-J."/>
            <person name="Zhang X.-J."/>
            <person name="Jia Y."/>
            <person name="Liu Y."/>
            <person name="Niu Y.-X."/>
            <person name="Yu L.-H."/>
            <person name="Chen D.-F."/>
            <person name="Zhang G.-Q."/>
        </authorList>
    </citation>
    <scope>NUCLEOTIDE SEQUENCE</scope>
    <source>
        <tissue evidence="9">Leaf</tissue>
    </source>
</reference>
<evidence type="ECO:0000256" key="3">
    <source>
        <dbReference type="ARBA" id="ARBA00022771"/>
    </source>
</evidence>
<dbReference type="EMBL" id="JAGYWB010000006">
    <property type="protein sequence ID" value="KAI0519730.1"/>
    <property type="molecule type" value="Genomic_DNA"/>
</dbReference>
<evidence type="ECO:0000313" key="9">
    <source>
        <dbReference type="EMBL" id="KAI0519730.1"/>
    </source>
</evidence>
<evidence type="ECO:0000259" key="7">
    <source>
        <dbReference type="PROSITE" id="PS51036"/>
    </source>
</evidence>
<evidence type="ECO:0000313" key="10">
    <source>
        <dbReference type="Proteomes" id="UP000829196"/>
    </source>
</evidence>
<dbReference type="Pfam" id="PF01754">
    <property type="entry name" value="zf-A20"/>
    <property type="match status" value="1"/>
</dbReference>
<dbReference type="AlphaFoldDB" id="A0A8T3BTE8"/>
<dbReference type="FunFam" id="4.10.1110.10:FF:000001">
    <property type="entry name" value="Zinc finger AN1-type containing 6"/>
    <property type="match status" value="1"/>
</dbReference>
<dbReference type="InterPro" id="IPR002653">
    <property type="entry name" value="Znf_A20"/>
</dbReference>
<feature type="domain" description="A20-type" evidence="7">
    <location>
        <begin position="8"/>
        <end position="42"/>
    </location>
</feature>
<organism evidence="9 10">
    <name type="scientific">Dendrobium nobile</name>
    <name type="common">Orchid</name>
    <dbReference type="NCBI Taxonomy" id="94219"/>
    <lineage>
        <taxon>Eukaryota</taxon>
        <taxon>Viridiplantae</taxon>
        <taxon>Streptophyta</taxon>
        <taxon>Embryophyta</taxon>
        <taxon>Tracheophyta</taxon>
        <taxon>Spermatophyta</taxon>
        <taxon>Magnoliopsida</taxon>
        <taxon>Liliopsida</taxon>
        <taxon>Asparagales</taxon>
        <taxon>Orchidaceae</taxon>
        <taxon>Epidendroideae</taxon>
        <taxon>Malaxideae</taxon>
        <taxon>Dendrobiinae</taxon>
        <taxon>Dendrobium</taxon>
    </lineage>
</organism>
<dbReference type="Pfam" id="PF01428">
    <property type="entry name" value="zf-AN1"/>
    <property type="match status" value="1"/>
</dbReference>
<evidence type="ECO:0000256" key="4">
    <source>
        <dbReference type="ARBA" id="ARBA00022833"/>
    </source>
</evidence>
<evidence type="ECO:0000256" key="2">
    <source>
        <dbReference type="ARBA" id="ARBA00022723"/>
    </source>
</evidence>
<protein>
    <recommendedName>
        <fullName evidence="11">Zinc finger A20 and AN1 domain-containing stress-associated protein 4</fullName>
    </recommendedName>
</protein>
<comment type="caution">
    <text evidence="9">The sequence shown here is derived from an EMBL/GenBank/DDBJ whole genome shotgun (WGS) entry which is preliminary data.</text>
</comment>
<evidence type="ECO:0000256" key="6">
    <source>
        <dbReference type="PROSITE-ProRule" id="PRU00449"/>
    </source>
</evidence>
<keyword evidence="3 6" id="KW-0863">Zinc-finger</keyword>
<dbReference type="InterPro" id="IPR050652">
    <property type="entry name" value="AN1_A20_ZnFinger"/>
</dbReference>
<dbReference type="Gene3D" id="1.20.5.4770">
    <property type="match status" value="1"/>
</dbReference>
<dbReference type="Gene3D" id="4.10.1110.10">
    <property type="entry name" value="AN1-like Zinc finger"/>
    <property type="match status" value="1"/>
</dbReference>
<dbReference type="Proteomes" id="UP000829196">
    <property type="component" value="Unassembled WGS sequence"/>
</dbReference>
<evidence type="ECO:0000256" key="5">
    <source>
        <dbReference type="ARBA" id="ARBA00023016"/>
    </source>
</evidence>
<accession>A0A8T3BTE8</accession>
<evidence type="ECO:0008006" key="11">
    <source>
        <dbReference type="Google" id="ProtNLM"/>
    </source>
</evidence>
<dbReference type="PROSITE" id="PS51039">
    <property type="entry name" value="ZF_AN1"/>
    <property type="match status" value="1"/>
</dbReference>
<comment type="function">
    <text evidence="1">May be involved in environmental stress response.</text>
</comment>
<evidence type="ECO:0000256" key="1">
    <source>
        <dbReference type="ARBA" id="ARBA00003732"/>
    </source>
</evidence>
<dbReference type="SUPFAM" id="SSF57716">
    <property type="entry name" value="Glucocorticoid receptor-like (DNA-binding domain)"/>
    <property type="match status" value="1"/>
</dbReference>
<sequence>MAEEQRYQEGHLLCANNCGFFGSKATMNLCSMCYRDLQEVQVTSAKITVKKSFLPLSSSYPPSNPFLIKPFEWTIEKSSAPTEEAPPAQPQAIRCTTCRKRVGLTVFRCRCGMTFCGIHRLPEKHGCSIDYKAAGREAIARSNPVVKASKINRI</sequence>
<dbReference type="GO" id="GO:0003677">
    <property type="term" value="F:DNA binding"/>
    <property type="evidence" value="ECO:0007669"/>
    <property type="project" value="InterPro"/>
</dbReference>
<evidence type="ECO:0000259" key="8">
    <source>
        <dbReference type="PROSITE" id="PS51039"/>
    </source>
</evidence>
<dbReference type="PANTHER" id="PTHR10634:SF67">
    <property type="entry name" value="AN1-TYPE ZINC FINGER PROTEIN 3"/>
    <property type="match status" value="1"/>
</dbReference>
<keyword evidence="5" id="KW-0346">Stress response</keyword>
<proteinExistence type="predicted"/>
<feature type="domain" description="AN1-type" evidence="8">
    <location>
        <begin position="89"/>
        <end position="135"/>
    </location>
</feature>
<dbReference type="InterPro" id="IPR035896">
    <property type="entry name" value="AN1-like_Znf"/>
</dbReference>
<dbReference type="SUPFAM" id="SSF118310">
    <property type="entry name" value="AN1-like Zinc finger"/>
    <property type="match status" value="1"/>
</dbReference>
<dbReference type="PROSITE" id="PS51036">
    <property type="entry name" value="ZF_A20"/>
    <property type="match status" value="1"/>
</dbReference>
<gene>
    <name evidence="9" type="ORF">KFK09_007189</name>
</gene>
<dbReference type="SMART" id="SM00259">
    <property type="entry name" value="ZnF_A20"/>
    <property type="match status" value="1"/>
</dbReference>
<name>A0A8T3BTE8_DENNO</name>
<dbReference type="GO" id="GO:0008270">
    <property type="term" value="F:zinc ion binding"/>
    <property type="evidence" value="ECO:0007669"/>
    <property type="project" value="UniProtKB-KW"/>
</dbReference>
<dbReference type="PANTHER" id="PTHR10634">
    <property type="entry name" value="AN1-TYPE ZINC FINGER PROTEIN"/>
    <property type="match status" value="1"/>
</dbReference>
<dbReference type="SMART" id="SM00154">
    <property type="entry name" value="ZnF_AN1"/>
    <property type="match status" value="1"/>
</dbReference>
<dbReference type="InterPro" id="IPR000058">
    <property type="entry name" value="Znf_AN1"/>
</dbReference>
<dbReference type="SMR" id="A0A8T3BTE8"/>
<keyword evidence="10" id="KW-1185">Reference proteome</keyword>
<keyword evidence="2" id="KW-0479">Metal-binding</keyword>